<name>A0A0E9WDJ8_ANGAN</name>
<sequence length="56" mass="6449">MQNKFVLDMHYMHVNQEALEKWLRACTYCQSGFECKKSYGHNVRMLVAVCACAGCT</sequence>
<organism evidence="1">
    <name type="scientific">Anguilla anguilla</name>
    <name type="common">European freshwater eel</name>
    <name type="synonym">Muraena anguilla</name>
    <dbReference type="NCBI Taxonomy" id="7936"/>
    <lineage>
        <taxon>Eukaryota</taxon>
        <taxon>Metazoa</taxon>
        <taxon>Chordata</taxon>
        <taxon>Craniata</taxon>
        <taxon>Vertebrata</taxon>
        <taxon>Euteleostomi</taxon>
        <taxon>Actinopterygii</taxon>
        <taxon>Neopterygii</taxon>
        <taxon>Teleostei</taxon>
        <taxon>Anguilliformes</taxon>
        <taxon>Anguillidae</taxon>
        <taxon>Anguilla</taxon>
    </lineage>
</organism>
<proteinExistence type="predicted"/>
<dbReference type="EMBL" id="GBXM01020165">
    <property type="protein sequence ID" value="JAH88412.1"/>
    <property type="molecule type" value="Transcribed_RNA"/>
</dbReference>
<protein>
    <submittedName>
        <fullName evidence="1">Uncharacterized protein</fullName>
    </submittedName>
</protein>
<evidence type="ECO:0000313" key="1">
    <source>
        <dbReference type="EMBL" id="JAH88412.1"/>
    </source>
</evidence>
<accession>A0A0E9WDJ8</accession>
<reference evidence="1" key="1">
    <citation type="submission" date="2014-11" db="EMBL/GenBank/DDBJ databases">
        <authorList>
            <person name="Amaro Gonzalez C."/>
        </authorList>
    </citation>
    <scope>NUCLEOTIDE SEQUENCE</scope>
</reference>
<dbReference type="AlphaFoldDB" id="A0A0E9WDJ8"/>
<reference evidence="1" key="2">
    <citation type="journal article" date="2015" name="Fish Shellfish Immunol.">
        <title>Early steps in the European eel (Anguilla anguilla)-Vibrio vulnificus interaction in the gills: Role of the RtxA13 toxin.</title>
        <authorList>
            <person name="Callol A."/>
            <person name="Pajuelo D."/>
            <person name="Ebbesson L."/>
            <person name="Teles M."/>
            <person name="MacKenzie S."/>
            <person name="Amaro C."/>
        </authorList>
    </citation>
    <scope>NUCLEOTIDE SEQUENCE</scope>
</reference>